<sequence>MYNLFSLAFALCSLYTSSNLPTKSNWGVINPEAKNKLVKEAKWDKENALLPFIWEGVPNKILDSMIEKGKIYDSIMDKRSKGQTEEWPDIVLYTLPDSMKLMYANKRKITLDSCIFTYYEFQVYPKVHYADENIYAIYFMKGFGVFGAIHKNVEMDYEEWSRYYLIDLFTKDKKSIVKKDLLKKLVEKVIFNW</sequence>
<gene>
    <name evidence="1" type="ORF">P0Y49_14255</name>
</gene>
<name>A0AAJ5W5I2_9SPHI</name>
<dbReference type="EMBL" id="CP119313">
    <property type="protein sequence ID" value="WEK17960.1"/>
    <property type="molecule type" value="Genomic_DNA"/>
</dbReference>
<reference evidence="1" key="1">
    <citation type="submission" date="2023-03" db="EMBL/GenBank/DDBJ databases">
        <title>Andean soil-derived lignocellulolytic bacterial consortium as a source of novel taxa and putative plastic-active enzymes.</title>
        <authorList>
            <person name="Diaz-Garcia L."/>
            <person name="Chuvochina M."/>
            <person name="Feuerriegel G."/>
            <person name="Bunk B."/>
            <person name="Sproer C."/>
            <person name="Streit W.R."/>
            <person name="Rodriguez L.M."/>
            <person name="Overmann J."/>
            <person name="Jimenez D.J."/>
        </authorList>
    </citation>
    <scope>NUCLEOTIDE SEQUENCE</scope>
    <source>
        <strain evidence="1">MAG 3858</strain>
    </source>
</reference>
<dbReference type="AlphaFoldDB" id="A0AAJ5W5I2"/>
<dbReference type="Proteomes" id="UP001214530">
    <property type="component" value="Chromosome"/>
</dbReference>
<evidence type="ECO:0000313" key="1">
    <source>
        <dbReference type="EMBL" id="WEK17960.1"/>
    </source>
</evidence>
<protein>
    <submittedName>
        <fullName evidence="1">Uncharacterized protein</fullName>
    </submittedName>
</protein>
<organism evidence="1 2">
    <name type="scientific">Candidatus Pedobacter colombiensis</name>
    <dbReference type="NCBI Taxonomy" id="3121371"/>
    <lineage>
        <taxon>Bacteria</taxon>
        <taxon>Pseudomonadati</taxon>
        <taxon>Bacteroidota</taxon>
        <taxon>Sphingobacteriia</taxon>
        <taxon>Sphingobacteriales</taxon>
        <taxon>Sphingobacteriaceae</taxon>
        <taxon>Pedobacter</taxon>
    </lineage>
</organism>
<evidence type="ECO:0000313" key="2">
    <source>
        <dbReference type="Proteomes" id="UP001214530"/>
    </source>
</evidence>
<accession>A0AAJ5W5I2</accession>
<proteinExistence type="predicted"/>